<name>A0A8T1E2U3_9STRA</name>
<comment type="caution">
    <text evidence="2">The sequence shown here is derived from an EMBL/GenBank/DDBJ whole genome shotgun (WGS) entry which is preliminary data.</text>
</comment>
<dbReference type="EMBL" id="RCMG01000308">
    <property type="protein sequence ID" value="KAG2856989.1"/>
    <property type="molecule type" value="Genomic_DNA"/>
</dbReference>
<protein>
    <submittedName>
        <fullName evidence="2">Uncharacterized protein</fullName>
    </submittedName>
</protein>
<organism evidence="2 3">
    <name type="scientific">Phytophthora cactorum</name>
    <dbReference type="NCBI Taxonomy" id="29920"/>
    <lineage>
        <taxon>Eukaryota</taxon>
        <taxon>Sar</taxon>
        <taxon>Stramenopiles</taxon>
        <taxon>Oomycota</taxon>
        <taxon>Peronosporomycetes</taxon>
        <taxon>Peronosporales</taxon>
        <taxon>Peronosporaceae</taxon>
        <taxon>Phytophthora</taxon>
    </lineage>
</organism>
<evidence type="ECO:0000313" key="3">
    <source>
        <dbReference type="Proteomes" id="UP000736787"/>
    </source>
</evidence>
<dbReference type="Proteomes" id="UP000736787">
    <property type="component" value="Unassembled WGS sequence"/>
</dbReference>
<evidence type="ECO:0000313" key="2">
    <source>
        <dbReference type="EMBL" id="KAG2947727.1"/>
    </source>
</evidence>
<dbReference type="EMBL" id="RCMK01000126">
    <property type="protein sequence ID" value="KAG2947727.1"/>
    <property type="molecule type" value="Genomic_DNA"/>
</dbReference>
<dbReference type="Proteomes" id="UP000735874">
    <property type="component" value="Unassembled WGS sequence"/>
</dbReference>
<proteinExistence type="predicted"/>
<evidence type="ECO:0000313" key="1">
    <source>
        <dbReference type="EMBL" id="KAG2856989.1"/>
    </source>
</evidence>
<sequence length="90" mass="9835">MIFFDWERVRAFTLVTLKASSEVAGSGFFDTGKITGGTLTPIQLPGSIPTPVWLPVDSPTSVIVPVEASTLPLLVSVVGWTRRRRLHQQT</sequence>
<accession>A0A8T1E2U3</accession>
<dbReference type="AlphaFoldDB" id="A0A8T1E2U3"/>
<reference evidence="2" key="1">
    <citation type="submission" date="2018-10" db="EMBL/GenBank/DDBJ databases">
        <title>Effector identification in a new, highly contiguous assembly of the strawberry crown rot pathogen Phytophthora cactorum.</title>
        <authorList>
            <person name="Armitage A.D."/>
            <person name="Nellist C.F."/>
            <person name="Bates H."/>
            <person name="Vickerstaff R.J."/>
            <person name="Harrison R.J."/>
        </authorList>
    </citation>
    <scope>NUCLEOTIDE SEQUENCE</scope>
    <source>
        <strain evidence="1">15-7</strain>
        <strain evidence="2">4040</strain>
    </source>
</reference>
<gene>
    <name evidence="1" type="ORF">PC113_g11087</name>
    <name evidence="2" type="ORF">PC117_g6593</name>
</gene>